<evidence type="ECO:0000256" key="3">
    <source>
        <dbReference type="ARBA" id="ARBA00022840"/>
    </source>
</evidence>
<dbReference type="InterPro" id="IPR050304">
    <property type="entry name" value="MT-severing_AAA_ATPase"/>
</dbReference>
<protein>
    <recommendedName>
        <fullName evidence="6">microtubule-severing ATPase</fullName>
        <ecNumber evidence="6">5.6.1.1</ecNumber>
    </recommendedName>
</protein>
<dbReference type="SUPFAM" id="SSF52540">
    <property type="entry name" value="P-loop containing nucleoside triphosphate hydrolases"/>
    <property type="match status" value="1"/>
</dbReference>
<keyword evidence="2 7" id="KW-0547">Nucleotide-binding</keyword>
<dbReference type="GO" id="GO:0008568">
    <property type="term" value="F:microtubule severing ATPase activity"/>
    <property type="evidence" value="ECO:0007669"/>
    <property type="project" value="UniProtKB-EC"/>
</dbReference>
<dbReference type="InterPro" id="IPR003960">
    <property type="entry name" value="ATPase_AAA_CS"/>
</dbReference>
<evidence type="ECO:0000256" key="8">
    <source>
        <dbReference type="SAM" id="MobiDB-lite"/>
    </source>
</evidence>
<evidence type="ECO:0000256" key="5">
    <source>
        <dbReference type="ARBA" id="ARBA00036378"/>
    </source>
</evidence>
<dbReference type="InterPro" id="IPR003593">
    <property type="entry name" value="AAA+_ATPase"/>
</dbReference>
<dbReference type="Gene3D" id="1.10.8.60">
    <property type="match status" value="1"/>
</dbReference>
<feature type="domain" description="AAA+ ATPase" evidence="9">
    <location>
        <begin position="257"/>
        <end position="393"/>
    </location>
</feature>
<proteinExistence type="inferred from homology"/>
<evidence type="ECO:0000256" key="6">
    <source>
        <dbReference type="ARBA" id="ARBA00038871"/>
    </source>
</evidence>
<dbReference type="PROSITE" id="PS00674">
    <property type="entry name" value="AAA"/>
    <property type="match status" value="1"/>
</dbReference>
<dbReference type="Pfam" id="PF00004">
    <property type="entry name" value="AAA"/>
    <property type="match status" value="1"/>
</dbReference>
<sequence>MNVISRRDAANSTAFDHFMTHYNQGRAKLMEAVEIDERYDDSYKEKKVLACELYKQGMDAFKKAEAVNIMEIPAERRKEAAEAKERMVGYHRSAKERFVILMNKIQGKNASAHSNSLPSTSSARVASPSRLGARVNSAPADRRKIRRVNATSVFDVSQTYKRGPTTKVVQKRIPGVASVEKGKGGRGANACPAIPSRQQLLKGVDAKFGERLLDEMLDRTGVRLSDVAGCESAKEALEEAVILPAMNPGLFSGLRQPVKGILLFGPPGNGKTMLAKAVASEARQVFFNISAASLTSKWVGDAEKTIRSLFQIARNAQPAIIFIDEIDSILCDRSEKDTEVSRRMKTEFLVQFDGATSSAEDRILVIGATNRPYELDDAVLRRFPKRILLDLPDERARRILLKTILEKHNMAAGLSDYDIRWIASRTSGYSNSDLVALCKEAAMVPVRDIDRKKLATTDESKLRDLRCSDFDKALDVIKPSSNSRNLQLLADFARRAGQVG</sequence>
<dbReference type="PANTHER" id="PTHR23074:SF86">
    <property type="entry name" value="SPASTIN"/>
    <property type="match status" value="1"/>
</dbReference>
<keyword evidence="3 7" id="KW-0067">ATP-binding</keyword>
<dbReference type="GO" id="GO:0005524">
    <property type="term" value="F:ATP binding"/>
    <property type="evidence" value="ECO:0007669"/>
    <property type="project" value="UniProtKB-KW"/>
</dbReference>
<gene>
    <name evidence="10" type="primary">Acey_s0003.g1168</name>
    <name evidence="10" type="synonym">Acey-spas-1</name>
    <name evidence="10" type="ORF">Y032_0003g1168</name>
</gene>
<dbReference type="FunFam" id="3.40.50.300:FF:000093">
    <property type="entry name" value="Fidgetin-like 1"/>
    <property type="match status" value="1"/>
</dbReference>
<name>A0A016VY30_9BILA</name>
<evidence type="ECO:0000313" key="11">
    <source>
        <dbReference type="Proteomes" id="UP000024635"/>
    </source>
</evidence>
<feature type="compositionally biased region" description="Polar residues" evidence="8">
    <location>
        <begin position="109"/>
        <end position="124"/>
    </location>
</feature>
<dbReference type="CDD" id="cd19509">
    <property type="entry name" value="RecA-like_VPS4-like"/>
    <property type="match status" value="1"/>
</dbReference>
<feature type="region of interest" description="Disordered" evidence="8">
    <location>
        <begin position="109"/>
        <end position="140"/>
    </location>
</feature>
<dbReference type="Gene3D" id="3.40.50.300">
    <property type="entry name" value="P-loop containing nucleotide triphosphate hydrolases"/>
    <property type="match status" value="1"/>
</dbReference>
<comment type="caution">
    <text evidence="10">The sequence shown here is derived from an EMBL/GenBank/DDBJ whole genome shotgun (WGS) entry which is preliminary data.</text>
</comment>
<dbReference type="AlphaFoldDB" id="A0A016VY30"/>
<evidence type="ECO:0000256" key="4">
    <source>
        <dbReference type="ARBA" id="ARBA00023235"/>
    </source>
</evidence>
<dbReference type="InterPro" id="IPR027417">
    <property type="entry name" value="P-loop_NTPase"/>
</dbReference>
<dbReference type="GO" id="GO:0005874">
    <property type="term" value="C:microtubule"/>
    <property type="evidence" value="ECO:0007669"/>
    <property type="project" value="UniProtKB-KW"/>
</dbReference>
<comment type="similarity">
    <text evidence="7">Belongs to the AAA ATPase family.</text>
</comment>
<dbReference type="PANTHER" id="PTHR23074">
    <property type="entry name" value="AAA DOMAIN-CONTAINING"/>
    <property type="match status" value="1"/>
</dbReference>
<evidence type="ECO:0000313" key="10">
    <source>
        <dbReference type="EMBL" id="EYC31653.1"/>
    </source>
</evidence>
<dbReference type="Gene3D" id="1.20.58.80">
    <property type="entry name" value="Phosphotransferase system, lactose/cellobiose-type IIA subunit"/>
    <property type="match status" value="1"/>
</dbReference>
<keyword evidence="4" id="KW-0413">Isomerase</keyword>
<evidence type="ECO:0000256" key="7">
    <source>
        <dbReference type="RuleBase" id="RU003651"/>
    </source>
</evidence>
<dbReference type="InterPro" id="IPR003959">
    <property type="entry name" value="ATPase_AAA_core"/>
</dbReference>
<dbReference type="GO" id="GO:0008017">
    <property type="term" value="F:microtubule binding"/>
    <property type="evidence" value="ECO:0007669"/>
    <property type="project" value="UniProtKB-ARBA"/>
</dbReference>
<organism evidence="10 11">
    <name type="scientific">Ancylostoma ceylanicum</name>
    <dbReference type="NCBI Taxonomy" id="53326"/>
    <lineage>
        <taxon>Eukaryota</taxon>
        <taxon>Metazoa</taxon>
        <taxon>Ecdysozoa</taxon>
        <taxon>Nematoda</taxon>
        <taxon>Chromadorea</taxon>
        <taxon>Rhabditida</taxon>
        <taxon>Rhabditina</taxon>
        <taxon>Rhabditomorpha</taxon>
        <taxon>Strongyloidea</taxon>
        <taxon>Ancylostomatidae</taxon>
        <taxon>Ancylostomatinae</taxon>
        <taxon>Ancylostoma</taxon>
    </lineage>
</organism>
<dbReference type="SMART" id="SM00382">
    <property type="entry name" value="AAA"/>
    <property type="match status" value="1"/>
</dbReference>
<comment type="catalytic activity">
    <reaction evidence="5">
        <text>n ATP + n H2O + a microtubule = n ADP + n phosphate + (n+1) alpha/beta tubulin heterodimers.</text>
        <dbReference type="EC" id="5.6.1.1"/>
    </reaction>
</comment>
<dbReference type="EMBL" id="JARK01001339">
    <property type="protein sequence ID" value="EYC31653.1"/>
    <property type="molecule type" value="Genomic_DNA"/>
</dbReference>
<dbReference type="InterPro" id="IPR041569">
    <property type="entry name" value="AAA_lid_3"/>
</dbReference>
<accession>A0A016VY30</accession>
<keyword evidence="11" id="KW-1185">Reference proteome</keyword>
<evidence type="ECO:0000256" key="2">
    <source>
        <dbReference type="ARBA" id="ARBA00022741"/>
    </source>
</evidence>
<dbReference type="Pfam" id="PF17862">
    <property type="entry name" value="AAA_lid_3"/>
    <property type="match status" value="1"/>
</dbReference>
<dbReference type="Proteomes" id="UP000024635">
    <property type="component" value="Unassembled WGS sequence"/>
</dbReference>
<reference evidence="11" key="1">
    <citation type="journal article" date="2015" name="Nat. Genet.">
        <title>The genome and transcriptome of the zoonotic hookworm Ancylostoma ceylanicum identify infection-specific gene families.</title>
        <authorList>
            <person name="Schwarz E.M."/>
            <person name="Hu Y."/>
            <person name="Antoshechkin I."/>
            <person name="Miller M.M."/>
            <person name="Sternberg P.W."/>
            <person name="Aroian R.V."/>
        </authorList>
    </citation>
    <scope>NUCLEOTIDE SEQUENCE</scope>
    <source>
        <strain evidence="11">HY135</strain>
    </source>
</reference>
<evidence type="ECO:0000259" key="9">
    <source>
        <dbReference type="SMART" id="SM00382"/>
    </source>
</evidence>
<dbReference type="FunFam" id="1.10.8.60:FF:000022">
    <property type="entry name" value="Fidgetin like 1"/>
    <property type="match status" value="1"/>
</dbReference>
<keyword evidence="1" id="KW-0493">Microtubule</keyword>
<dbReference type="EC" id="5.6.1.1" evidence="6"/>
<dbReference type="GO" id="GO:0016887">
    <property type="term" value="F:ATP hydrolysis activity"/>
    <property type="evidence" value="ECO:0007669"/>
    <property type="project" value="InterPro"/>
</dbReference>
<evidence type="ECO:0000256" key="1">
    <source>
        <dbReference type="ARBA" id="ARBA00022701"/>
    </source>
</evidence>
<dbReference type="OrthoDB" id="10251136at2759"/>